<dbReference type="InterPro" id="IPR029058">
    <property type="entry name" value="AB_hydrolase_fold"/>
</dbReference>
<proteinExistence type="predicted"/>
<name>A0ABS2NC84_9BACI</name>
<evidence type="ECO:0000313" key="1">
    <source>
        <dbReference type="EMBL" id="MBM7585456.1"/>
    </source>
</evidence>
<dbReference type="Proteomes" id="UP001646157">
    <property type="component" value="Unassembled WGS sequence"/>
</dbReference>
<dbReference type="Gene3D" id="3.40.50.1820">
    <property type="entry name" value="alpha/beta hydrolase"/>
    <property type="match status" value="1"/>
</dbReference>
<dbReference type="EMBL" id="JAFBDZ010000002">
    <property type="protein sequence ID" value="MBM7585456.1"/>
    <property type="molecule type" value="Genomic_DNA"/>
</dbReference>
<accession>A0ABS2NC84</accession>
<gene>
    <name evidence="1" type="ORF">JOC86_001998</name>
</gene>
<evidence type="ECO:0000313" key="2">
    <source>
        <dbReference type="Proteomes" id="UP001646157"/>
    </source>
</evidence>
<sequence length="100" mass="11918">MLNCKKLNRRFTVGKSQEIVFYFVQEDIDEKLPPNIILLRATLPKNWEEYRDKTATIFKQKTRATVQLVPNTTHMLHWDKPEEVVQKIRRNWTCCASVVQ</sequence>
<reference evidence="1 2" key="1">
    <citation type="submission" date="2021-01" db="EMBL/GenBank/DDBJ databases">
        <title>Genomic Encyclopedia of Type Strains, Phase IV (KMG-IV): sequencing the most valuable type-strain genomes for metagenomic binning, comparative biology and taxonomic classification.</title>
        <authorList>
            <person name="Goeker M."/>
        </authorList>
    </citation>
    <scope>NUCLEOTIDE SEQUENCE [LARGE SCALE GENOMIC DNA]</scope>
    <source>
        <strain evidence="1 2">DSM 24834</strain>
    </source>
</reference>
<keyword evidence="2" id="KW-1185">Reference proteome</keyword>
<organism evidence="1 2">
    <name type="scientific">Rossellomorea pakistanensis</name>
    <dbReference type="NCBI Taxonomy" id="992288"/>
    <lineage>
        <taxon>Bacteria</taxon>
        <taxon>Bacillati</taxon>
        <taxon>Bacillota</taxon>
        <taxon>Bacilli</taxon>
        <taxon>Bacillales</taxon>
        <taxon>Bacillaceae</taxon>
        <taxon>Rossellomorea</taxon>
    </lineage>
</organism>
<comment type="caution">
    <text evidence="1">The sequence shown here is derived from an EMBL/GenBank/DDBJ whole genome shotgun (WGS) entry which is preliminary data.</text>
</comment>
<protein>
    <submittedName>
        <fullName evidence="1">Pimeloyl-ACP methyl ester carboxylesterase</fullName>
    </submittedName>
</protein>